<dbReference type="SUPFAM" id="SSF52540">
    <property type="entry name" value="P-loop containing nucleoside triphosphate hydrolases"/>
    <property type="match status" value="1"/>
</dbReference>
<keyword evidence="4" id="KW-0547">Nucleotide-binding</keyword>
<dbReference type="PANTHER" id="PTHR43166:SF6">
    <property type="entry name" value="PHOSPHONATES IMPORT ATP-BINDING PROTEIN PHNC"/>
    <property type="match status" value="1"/>
</dbReference>
<dbReference type="CDD" id="cd03256">
    <property type="entry name" value="ABC_PhnC_transporter"/>
    <property type="match status" value="1"/>
</dbReference>
<feature type="domain" description="ABC transporter" evidence="8">
    <location>
        <begin position="3"/>
        <end position="246"/>
    </location>
</feature>
<evidence type="ECO:0000256" key="4">
    <source>
        <dbReference type="ARBA" id="ARBA00022741"/>
    </source>
</evidence>
<proteinExistence type="inferred from homology"/>
<evidence type="ECO:0000259" key="8">
    <source>
        <dbReference type="PROSITE" id="PS50893"/>
    </source>
</evidence>
<name>A0ABX6QKE2_9HYPH</name>
<evidence type="ECO:0000256" key="1">
    <source>
        <dbReference type="ARBA" id="ARBA00005417"/>
    </source>
</evidence>
<comment type="similarity">
    <text evidence="1">Belongs to the ABC transporter superfamily.</text>
</comment>
<dbReference type="PANTHER" id="PTHR43166">
    <property type="entry name" value="AMINO ACID IMPORT ATP-BINDING PROTEIN"/>
    <property type="match status" value="1"/>
</dbReference>
<dbReference type="Proteomes" id="UP000308530">
    <property type="component" value="Chromosome"/>
</dbReference>
<evidence type="ECO:0000256" key="3">
    <source>
        <dbReference type="ARBA" id="ARBA00022475"/>
    </source>
</evidence>
<protein>
    <submittedName>
        <fullName evidence="9">Phosphonate ABC transporter ATP-binding protein</fullName>
    </submittedName>
</protein>
<sequence length="285" mass="30822">MRFKLENLTRQFGSTKAVDSVSVEIPAGQMVGVIGRSGAGKSTLLRMINRLVDPTSGSIQFGETEISSLHGAALRNWQRDCAMIFQQFNLVPRLDVLTNVMLGRLNHRPTALSLLNMFSREERLMAIAALERLGIEQTALQAAGTLSGGQQQRVAIARALMQAPKMVLADEPIASLDPLNAKIVMDALKDINEQEGITVITNLHTLDTARNYCERIIGMAQGRVVFDGTPDQLTADAVQEIYGSDRHGAGIDETMTSTTINIPQAVVANSASRPAPYRPLAAAEA</sequence>
<dbReference type="InterPro" id="IPR003593">
    <property type="entry name" value="AAA+_ATPase"/>
</dbReference>
<keyword evidence="3" id="KW-1003">Cell membrane</keyword>
<reference evidence="9 10" key="1">
    <citation type="submission" date="2020-06" db="EMBL/GenBank/DDBJ databases">
        <title>Genome sequence of Rhizobium sp strain ADMK78.</title>
        <authorList>
            <person name="Rahi P."/>
        </authorList>
    </citation>
    <scope>NUCLEOTIDE SEQUENCE [LARGE SCALE GENOMIC DNA]</scope>
    <source>
        <strain evidence="9 10">ADMK78</strain>
    </source>
</reference>
<dbReference type="InterPro" id="IPR012693">
    <property type="entry name" value="ABC_transpr_PhnC"/>
</dbReference>
<dbReference type="SMART" id="SM00382">
    <property type="entry name" value="AAA"/>
    <property type="match status" value="1"/>
</dbReference>
<dbReference type="InterPro" id="IPR050086">
    <property type="entry name" value="MetN_ABC_transporter-like"/>
</dbReference>
<dbReference type="PROSITE" id="PS50893">
    <property type="entry name" value="ABC_TRANSPORTER_2"/>
    <property type="match status" value="1"/>
</dbReference>
<evidence type="ECO:0000256" key="5">
    <source>
        <dbReference type="ARBA" id="ARBA00022840"/>
    </source>
</evidence>
<keyword evidence="10" id="KW-1185">Reference proteome</keyword>
<dbReference type="NCBIfam" id="TIGR02315">
    <property type="entry name" value="ABC_phnC"/>
    <property type="match status" value="1"/>
</dbReference>
<dbReference type="InterPro" id="IPR017871">
    <property type="entry name" value="ABC_transporter-like_CS"/>
</dbReference>
<keyword evidence="6" id="KW-1278">Translocase</keyword>
<dbReference type="GO" id="GO:0005524">
    <property type="term" value="F:ATP binding"/>
    <property type="evidence" value="ECO:0007669"/>
    <property type="project" value="UniProtKB-KW"/>
</dbReference>
<evidence type="ECO:0000256" key="6">
    <source>
        <dbReference type="ARBA" id="ARBA00022967"/>
    </source>
</evidence>
<dbReference type="PROSITE" id="PS00211">
    <property type="entry name" value="ABC_TRANSPORTER_1"/>
    <property type="match status" value="1"/>
</dbReference>
<accession>A0ABX6QKE2</accession>
<gene>
    <name evidence="9" type="primary">phnC</name>
    <name evidence="9" type="ORF">FE840_005485</name>
</gene>
<dbReference type="EMBL" id="CP058350">
    <property type="protein sequence ID" value="QLF69036.1"/>
    <property type="molecule type" value="Genomic_DNA"/>
</dbReference>
<keyword evidence="5 9" id="KW-0067">ATP-binding</keyword>
<organism evidence="9 10">
    <name type="scientific">Peteryoungia desertarenae</name>
    <dbReference type="NCBI Taxonomy" id="1813451"/>
    <lineage>
        <taxon>Bacteria</taxon>
        <taxon>Pseudomonadati</taxon>
        <taxon>Pseudomonadota</taxon>
        <taxon>Alphaproteobacteria</taxon>
        <taxon>Hyphomicrobiales</taxon>
        <taxon>Rhizobiaceae</taxon>
        <taxon>Peteryoungia</taxon>
    </lineage>
</organism>
<keyword evidence="2" id="KW-0813">Transport</keyword>
<dbReference type="InterPro" id="IPR003439">
    <property type="entry name" value="ABC_transporter-like_ATP-bd"/>
</dbReference>
<keyword evidence="7" id="KW-0472">Membrane</keyword>
<dbReference type="InterPro" id="IPR027417">
    <property type="entry name" value="P-loop_NTPase"/>
</dbReference>
<evidence type="ECO:0000256" key="7">
    <source>
        <dbReference type="ARBA" id="ARBA00023136"/>
    </source>
</evidence>
<dbReference type="Gene3D" id="3.40.50.300">
    <property type="entry name" value="P-loop containing nucleotide triphosphate hydrolases"/>
    <property type="match status" value="1"/>
</dbReference>
<dbReference type="Pfam" id="PF00005">
    <property type="entry name" value="ABC_tran"/>
    <property type="match status" value="1"/>
</dbReference>
<evidence type="ECO:0000313" key="10">
    <source>
        <dbReference type="Proteomes" id="UP000308530"/>
    </source>
</evidence>
<evidence type="ECO:0000256" key="2">
    <source>
        <dbReference type="ARBA" id="ARBA00022448"/>
    </source>
</evidence>
<dbReference type="RefSeq" id="WP_138285827.1">
    <property type="nucleotide sequence ID" value="NZ_CP058350.1"/>
</dbReference>
<evidence type="ECO:0000313" key="9">
    <source>
        <dbReference type="EMBL" id="QLF69036.1"/>
    </source>
</evidence>